<dbReference type="RefSeq" id="WP_076755404.1">
    <property type="nucleotide sequence ID" value="NZ_CP023018.1"/>
</dbReference>
<protein>
    <submittedName>
        <fullName evidence="5">16S rRNA m(2)G 1207 methyltransferase</fullName>
    </submittedName>
</protein>
<dbReference type="AlphaFoldDB" id="A0A1R3VVD2"/>
<dbReference type="CDD" id="cd02440">
    <property type="entry name" value="AdoMet_MTases"/>
    <property type="match status" value="1"/>
</dbReference>
<name>A0A1R3VVD2_9GAMM</name>
<keyword evidence="3" id="KW-0949">S-adenosyl-L-methionine</keyword>
<dbReference type="Gene3D" id="3.40.50.150">
    <property type="entry name" value="Vaccinia Virus protein VP39"/>
    <property type="match status" value="1"/>
</dbReference>
<dbReference type="SUPFAM" id="SSF53335">
    <property type="entry name" value="S-adenosyl-L-methionine-dependent methyltransferases"/>
    <property type="match status" value="1"/>
</dbReference>
<keyword evidence="6" id="KW-1185">Reference proteome</keyword>
<dbReference type="STRING" id="233100.SAMN05216526_0979"/>
<accession>A0A1R3VVD2</accession>
<sequence length="197" mass="21930">MDAAYIASLREDIVFTETLCEQTLQFHTTWGLFSPRGIDAGTRLLLRHIKVADGDDCLDLGCGYGPIGLTLAKLSPNGQVCLVDKDFVAVDYAAKNARINGIENAESFLSNGFSHVGERRFHLITSNLPAKVGKEMLYLYLHDAYARLHPGGRLYVVTITGLRRFIERACKEVFGHYDKVKQGQDYTVAMAQKARDT</sequence>
<evidence type="ECO:0000313" key="6">
    <source>
        <dbReference type="Proteomes" id="UP000223759"/>
    </source>
</evidence>
<evidence type="ECO:0000259" key="4">
    <source>
        <dbReference type="Pfam" id="PF05175"/>
    </source>
</evidence>
<dbReference type="Pfam" id="PF05175">
    <property type="entry name" value="MTS"/>
    <property type="match status" value="1"/>
</dbReference>
<proteinExistence type="predicted"/>
<keyword evidence="1 5" id="KW-0489">Methyltransferase</keyword>
<evidence type="ECO:0000256" key="1">
    <source>
        <dbReference type="ARBA" id="ARBA00022603"/>
    </source>
</evidence>
<dbReference type="GO" id="GO:0008757">
    <property type="term" value="F:S-adenosylmethionine-dependent methyltransferase activity"/>
    <property type="evidence" value="ECO:0007669"/>
    <property type="project" value="InterPro"/>
</dbReference>
<dbReference type="InterPro" id="IPR046977">
    <property type="entry name" value="RsmC/RlmG"/>
</dbReference>
<dbReference type="EMBL" id="FTPK01000002">
    <property type="protein sequence ID" value="SIT68985.1"/>
    <property type="molecule type" value="Genomic_DNA"/>
</dbReference>
<feature type="domain" description="Methyltransferase small" evidence="4">
    <location>
        <begin position="24"/>
        <end position="188"/>
    </location>
</feature>
<organism evidence="5 6">
    <name type="scientific">Ectothiorhodosinus mongolicus</name>
    <dbReference type="NCBI Taxonomy" id="233100"/>
    <lineage>
        <taxon>Bacteria</taxon>
        <taxon>Pseudomonadati</taxon>
        <taxon>Pseudomonadota</taxon>
        <taxon>Gammaproteobacteria</taxon>
        <taxon>Chromatiales</taxon>
        <taxon>Ectothiorhodospiraceae</taxon>
        <taxon>Ectothiorhodosinus</taxon>
    </lineage>
</organism>
<evidence type="ECO:0000313" key="5">
    <source>
        <dbReference type="EMBL" id="SIT68985.1"/>
    </source>
</evidence>
<reference evidence="5 6" key="1">
    <citation type="submission" date="2017-01" db="EMBL/GenBank/DDBJ databases">
        <authorList>
            <person name="Mah S.A."/>
            <person name="Swanson W.J."/>
            <person name="Moy G.W."/>
            <person name="Vacquier V.D."/>
        </authorList>
    </citation>
    <scope>NUCLEOTIDE SEQUENCE [LARGE SCALE GENOMIC DNA]</scope>
    <source>
        <strain evidence="5 6">M9</strain>
    </source>
</reference>
<dbReference type="InterPro" id="IPR029063">
    <property type="entry name" value="SAM-dependent_MTases_sf"/>
</dbReference>
<dbReference type="OrthoDB" id="29650at2"/>
<gene>
    <name evidence="5" type="ORF">SAMN05216526_0979</name>
</gene>
<evidence type="ECO:0000256" key="3">
    <source>
        <dbReference type="ARBA" id="ARBA00022691"/>
    </source>
</evidence>
<dbReference type="PANTHER" id="PTHR47816:SF4">
    <property type="entry name" value="RIBOSOMAL RNA SMALL SUBUNIT METHYLTRANSFERASE C"/>
    <property type="match status" value="1"/>
</dbReference>
<keyword evidence="2 5" id="KW-0808">Transferase</keyword>
<dbReference type="GO" id="GO:0032259">
    <property type="term" value="P:methylation"/>
    <property type="evidence" value="ECO:0007669"/>
    <property type="project" value="UniProtKB-KW"/>
</dbReference>
<dbReference type="PANTHER" id="PTHR47816">
    <property type="entry name" value="RIBOSOMAL RNA SMALL SUBUNIT METHYLTRANSFERASE C"/>
    <property type="match status" value="1"/>
</dbReference>
<evidence type="ECO:0000256" key="2">
    <source>
        <dbReference type="ARBA" id="ARBA00022679"/>
    </source>
</evidence>
<dbReference type="InterPro" id="IPR007848">
    <property type="entry name" value="Small_mtfrase_dom"/>
</dbReference>
<dbReference type="Proteomes" id="UP000223759">
    <property type="component" value="Unassembled WGS sequence"/>
</dbReference>